<evidence type="ECO:0000313" key="7">
    <source>
        <dbReference type="EMBL" id="BDD48586.1"/>
    </source>
</evidence>
<reference evidence="7 8" key="1">
    <citation type="submission" date="2021-12" db="EMBL/GenBank/DDBJ databases">
        <title>Complete genome sequence of Phytobacter diazotrophicus TA9734.</title>
        <authorList>
            <person name="Kubota H."/>
            <person name="Nakayama Y."/>
            <person name="Ariyoshi T."/>
        </authorList>
    </citation>
    <scope>NUCLEOTIDE SEQUENCE [LARGE SCALE GENOMIC DNA]</scope>
    <source>
        <strain evidence="7 8">TA9734</strain>
    </source>
</reference>
<keyword evidence="8" id="KW-1185">Reference proteome</keyword>
<keyword evidence="4" id="KW-0281">Fimbrium</keyword>
<keyword evidence="3 5" id="KW-0732">Signal</keyword>
<evidence type="ECO:0000256" key="4">
    <source>
        <dbReference type="ARBA" id="ARBA00023263"/>
    </source>
</evidence>
<dbReference type="RefSeq" id="WP_082027099.1">
    <property type="nucleotide sequence ID" value="NZ_AP025334.1"/>
</dbReference>
<comment type="subcellular location">
    <subcellularLocation>
        <location evidence="1">Fimbrium</location>
    </subcellularLocation>
</comment>
<accession>A0ABM7VNJ9</accession>
<sequence length="336" mass="36035">MQKYIYSIAIIFLALLLMPVSWAGCTVSNPTSYTATIPATTISIGQDKPWGPIGDVISIPTGPDAGVVCTNPPVQVMLKYGTAMPPSPFFPDVYNTNVPGIGIKVWDDFVSSTGWAYGFDIAVNNNLQYWYSWPPGYLNLPNRLTGMKIQFYKIGEVTTGKIQLPSPLVEGWVNTSVSAAGAVRYGVVNVVSSNISLKIAACQTPDISVDMKKNSYSDFPAVGSTSKPVPFKFQINNCDAGMSAVSYTFKPASGVTLQGSGTGQYLTLKNDSTASGVGIQLQYENGNNVPFNTKTKFTGYSGAGSYTVPMQARFIRTGKIKGGTANSAVQFEMTYE</sequence>
<dbReference type="Gene3D" id="2.60.40.3310">
    <property type="match status" value="1"/>
</dbReference>
<evidence type="ECO:0000256" key="1">
    <source>
        <dbReference type="ARBA" id="ARBA00004561"/>
    </source>
</evidence>
<dbReference type="Pfam" id="PF00419">
    <property type="entry name" value="Fimbrial"/>
    <property type="match status" value="1"/>
</dbReference>
<name>A0ABM7VNJ9_9ENTR</name>
<dbReference type="Proteomes" id="UP001320460">
    <property type="component" value="Chromosome"/>
</dbReference>
<proteinExistence type="inferred from homology"/>
<dbReference type="EMBL" id="AP025334">
    <property type="protein sequence ID" value="BDD48586.1"/>
    <property type="molecule type" value="Genomic_DNA"/>
</dbReference>
<dbReference type="InterPro" id="IPR008966">
    <property type="entry name" value="Adhesion_dom_sf"/>
</dbReference>
<dbReference type="InterPro" id="IPR050263">
    <property type="entry name" value="Bact_Fimbrial_Adh_Pro"/>
</dbReference>
<evidence type="ECO:0000256" key="5">
    <source>
        <dbReference type="SAM" id="SignalP"/>
    </source>
</evidence>
<dbReference type="PANTHER" id="PTHR33420">
    <property type="entry name" value="FIMBRIAL SUBUNIT ELFA-RELATED"/>
    <property type="match status" value="1"/>
</dbReference>
<dbReference type="PROSITE" id="PS51257">
    <property type="entry name" value="PROKAR_LIPOPROTEIN"/>
    <property type="match status" value="1"/>
</dbReference>
<feature type="domain" description="Fimbrial-type adhesion" evidence="6">
    <location>
        <begin position="200"/>
        <end position="335"/>
    </location>
</feature>
<evidence type="ECO:0000259" key="6">
    <source>
        <dbReference type="Pfam" id="PF00419"/>
    </source>
</evidence>
<evidence type="ECO:0000313" key="8">
    <source>
        <dbReference type="Proteomes" id="UP001320460"/>
    </source>
</evidence>
<evidence type="ECO:0000256" key="2">
    <source>
        <dbReference type="ARBA" id="ARBA00006671"/>
    </source>
</evidence>
<gene>
    <name evidence="7" type="ORF">PDTA9734_00730</name>
</gene>
<dbReference type="PANTHER" id="PTHR33420:SF3">
    <property type="entry name" value="FIMBRIAL SUBUNIT ELFA"/>
    <property type="match status" value="1"/>
</dbReference>
<organism evidence="7 8">
    <name type="scientific">Phytobacter diazotrophicus</name>
    <dbReference type="NCBI Taxonomy" id="395631"/>
    <lineage>
        <taxon>Bacteria</taxon>
        <taxon>Pseudomonadati</taxon>
        <taxon>Pseudomonadota</taxon>
        <taxon>Gammaproteobacteria</taxon>
        <taxon>Enterobacterales</taxon>
        <taxon>Enterobacteriaceae</taxon>
        <taxon>Phytobacter</taxon>
    </lineage>
</organism>
<dbReference type="InterPro" id="IPR000259">
    <property type="entry name" value="Adhesion_dom_fimbrial"/>
</dbReference>
<comment type="similarity">
    <text evidence="2">Belongs to the fimbrial protein family.</text>
</comment>
<dbReference type="Gene3D" id="2.60.40.1090">
    <property type="entry name" value="Fimbrial-type adhesion domain"/>
    <property type="match status" value="1"/>
</dbReference>
<evidence type="ECO:0000256" key="3">
    <source>
        <dbReference type="ARBA" id="ARBA00022729"/>
    </source>
</evidence>
<dbReference type="SUPFAM" id="SSF49401">
    <property type="entry name" value="Bacterial adhesins"/>
    <property type="match status" value="1"/>
</dbReference>
<protein>
    <submittedName>
        <fullName evidence="7">Fimbrial protein</fullName>
    </submittedName>
</protein>
<feature type="signal peptide" evidence="5">
    <location>
        <begin position="1"/>
        <end position="23"/>
    </location>
</feature>
<feature type="chain" id="PRO_5045196481" evidence="5">
    <location>
        <begin position="24"/>
        <end position="336"/>
    </location>
</feature>
<dbReference type="InterPro" id="IPR036937">
    <property type="entry name" value="Adhesion_dom_fimbrial_sf"/>
</dbReference>